<evidence type="ECO:0000313" key="6">
    <source>
        <dbReference type="Proteomes" id="UP000754710"/>
    </source>
</evidence>
<dbReference type="InterPro" id="IPR002347">
    <property type="entry name" value="SDR_fam"/>
</dbReference>
<dbReference type="InterPro" id="IPR051019">
    <property type="entry name" value="VLCFA-Steroid_DH"/>
</dbReference>
<feature type="domain" description="Ketoreductase" evidence="4">
    <location>
        <begin position="4"/>
        <end position="186"/>
    </location>
</feature>
<accession>A0ABS7RK73</accession>
<proteinExistence type="inferred from homology"/>
<gene>
    <name evidence="5" type="ORF">K1X13_11450</name>
</gene>
<evidence type="ECO:0000256" key="1">
    <source>
        <dbReference type="ARBA" id="ARBA00006484"/>
    </source>
</evidence>
<evidence type="ECO:0000259" key="4">
    <source>
        <dbReference type="SMART" id="SM00822"/>
    </source>
</evidence>
<keyword evidence="6" id="KW-1185">Reference proteome</keyword>
<dbReference type="PIRSF" id="PIRSF000126">
    <property type="entry name" value="11-beta-HSD1"/>
    <property type="match status" value="1"/>
</dbReference>
<comment type="caution">
    <text evidence="5">The sequence shown here is derived from an EMBL/GenBank/DDBJ whole genome shotgun (WGS) entry which is preliminary data.</text>
</comment>
<evidence type="ECO:0000256" key="2">
    <source>
        <dbReference type="ARBA" id="ARBA00023002"/>
    </source>
</evidence>
<protein>
    <submittedName>
        <fullName evidence="5">SDR family oxidoreductase</fullName>
    </submittedName>
</protein>
<dbReference type="PANTHER" id="PTHR43899:SF13">
    <property type="entry name" value="RH59310P"/>
    <property type="match status" value="1"/>
</dbReference>
<dbReference type="PRINTS" id="PR00080">
    <property type="entry name" value="SDRFAMILY"/>
</dbReference>
<dbReference type="SMART" id="SM00822">
    <property type="entry name" value="PKS_KR"/>
    <property type="match status" value="1"/>
</dbReference>
<dbReference type="PRINTS" id="PR00081">
    <property type="entry name" value="GDHRDH"/>
</dbReference>
<sequence>MSRPTALVTGPTAGIGRSFAHALAGRGYDLVLVARDRDRLDSLAAQLREAYGVEVEVLPADLADRDALATVEARVADPDRPVALLVNNAGFGHKTPFAENSVEDEQQLLDVLVTAVLRLSHAALKPMLARGGGAIVNVSSVAGFLPRGTYSAAKAYVTSFSEWLDLTYRDRGVRAMALCPGFVRTEFHERMGVSQGSAPAWMWLDADRLVQDALADLDRGRSLSVPSRRYKVLTAVARYTPRSALARFQSVGRR</sequence>
<reference evidence="5 6" key="1">
    <citation type="submission" date="2021-08" db="EMBL/GenBank/DDBJ databases">
        <title>Nocardioides bacterium WL0053 sp. nov., isolated from the sediment.</title>
        <authorList>
            <person name="Wang L."/>
            <person name="Zhang D."/>
            <person name="Zhang A."/>
        </authorList>
    </citation>
    <scope>NUCLEOTIDE SEQUENCE [LARGE SCALE GENOMIC DNA]</scope>
    <source>
        <strain evidence="5 6">WL0053</strain>
    </source>
</reference>
<dbReference type="InterPro" id="IPR036291">
    <property type="entry name" value="NAD(P)-bd_dom_sf"/>
</dbReference>
<dbReference type="RefSeq" id="WP_221025184.1">
    <property type="nucleotide sequence ID" value="NZ_JAIEZQ010000002.1"/>
</dbReference>
<name>A0ABS7RK73_9ACTN</name>
<organism evidence="5 6">
    <name type="scientific">Nocardioides jiangsuensis</name>
    <dbReference type="NCBI Taxonomy" id="2866161"/>
    <lineage>
        <taxon>Bacteria</taxon>
        <taxon>Bacillati</taxon>
        <taxon>Actinomycetota</taxon>
        <taxon>Actinomycetes</taxon>
        <taxon>Propionibacteriales</taxon>
        <taxon>Nocardioidaceae</taxon>
        <taxon>Nocardioides</taxon>
    </lineage>
</organism>
<keyword evidence="2" id="KW-0560">Oxidoreductase</keyword>
<dbReference type="Pfam" id="PF00106">
    <property type="entry name" value="adh_short"/>
    <property type="match status" value="1"/>
</dbReference>
<dbReference type="Gene3D" id="3.40.50.720">
    <property type="entry name" value="NAD(P)-binding Rossmann-like Domain"/>
    <property type="match status" value="1"/>
</dbReference>
<evidence type="ECO:0000313" key="5">
    <source>
        <dbReference type="EMBL" id="MBY9075436.1"/>
    </source>
</evidence>
<dbReference type="Proteomes" id="UP000754710">
    <property type="component" value="Unassembled WGS sequence"/>
</dbReference>
<comment type="similarity">
    <text evidence="1 3">Belongs to the short-chain dehydrogenases/reductases (SDR) family.</text>
</comment>
<evidence type="ECO:0000256" key="3">
    <source>
        <dbReference type="RuleBase" id="RU000363"/>
    </source>
</evidence>
<dbReference type="InterPro" id="IPR057326">
    <property type="entry name" value="KR_dom"/>
</dbReference>
<dbReference type="EMBL" id="JAIEZQ010000002">
    <property type="protein sequence ID" value="MBY9075436.1"/>
    <property type="molecule type" value="Genomic_DNA"/>
</dbReference>
<dbReference type="PANTHER" id="PTHR43899">
    <property type="entry name" value="RH59310P"/>
    <property type="match status" value="1"/>
</dbReference>
<dbReference type="SUPFAM" id="SSF51735">
    <property type="entry name" value="NAD(P)-binding Rossmann-fold domains"/>
    <property type="match status" value="1"/>
</dbReference>